<gene>
    <name evidence="3" type="ORF">OHC33_006021</name>
</gene>
<organism evidence="3 4">
    <name type="scientific">Knufia fluminis</name>
    <dbReference type="NCBI Taxonomy" id="191047"/>
    <lineage>
        <taxon>Eukaryota</taxon>
        <taxon>Fungi</taxon>
        <taxon>Dikarya</taxon>
        <taxon>Ascomycota</taxon>
        <taxon>Pezizomycotina</taxon>
        <taxon>Eurotiomycetes</taxon>
        <taxon>Chaetothyriomycetidae</taxon>
        <taxon>Chaetothyriales</taxon>
        <taxon>Trichomeriaceae</taxon>
        <taxon>Knufia</taxon>
    </lineage>
</organism>
<dbReference type="SUPFAM" id="SSF75304">
    <property type="entry name" value="Amidase signature (AS) enzymes"/>
    <property type="match status" value="1"/>
</dbReference>
<feature type="region of interest" description="Disordered" evidence="1">
    <location>
        <begin position="587"/>
        <end position="619"/>
    </location>
</feature>
<keyword evidence="4" id="KW-1185">Reference proteome</keyword>
<dbReference type="InterPro" id="IPR023631">
    <property type="entry name" value="Amidase_dom"/>
</dbReference>
<evidence type="ECO:0000259" key="2">
    <source>
        <dbReference type="Pfam" id="PF01425"/>
    </source>
</evidence>
<protein>
    <recommendedName>
        <fullName evidence="2">Amidase domain-containing protein</fullName>
    </recommendedName>
</protein>
<feature type="domain" description="Amidase" evidence="2">
    <location>
        <begin position="69"/>
        <end position="359"/>
    </location>
</feature>
<feature type="compositionally biased region" description="Basic and acidic residues" evidence="1">
    <location>
        <begin position="602"/>
        <end position="619"/>
    </location>
</feature>
<evidence type="ECO:0000256" key="1">
    <source>
        <dbReference type="SAM" id="MobiDB-lite"/>
    </source>
</evidence>
<name>A0AAN8EFG6_9EURO</name>
<dbReference type="InterPro" id="IPR036928">
    <property type="entry name" value="AS_sf"/>
</dbReference>
<proteinExistence type="predicted"/>
<evidence type="ECO:0000313" key="4">
    <source>
        <dbReference type="Proteomes" id="UP001316803"/>
    </source>
</evidence>
<dbReference type="Gene3D" id="3.90.1300.10">
    <property type="entry name" value="Amidase signature (AS) domain"/>
    <property type="match status" value="1"/>
</dbReference>
<dbReference type="PANTHER" id="PTHR42678">
    <property type="entry name" value="AMIDASE"/>
    <property type="match status" value="1"/>
</dbReference>
<dbReference type="Proteomes" id="UP001316803">
    <property type="component" value="Unassembled WGS sequence"/>
</dbReference>
<dbReference type="AlphaFoldDB" id="A0AAN8EFG6"/>
<reference evidence="3 4" key="1">
    <citation type="submission" date="2022-12" db="EMBL/GenBank/DDBJ databases">
        <title>Genomic features and morphological characterization of a novel Knufia sp. strain isolated from spacecraft assembly facility.</title>
        <authorList>
            <person name="Teixeira M."/>
            <person name="Chander A.M."/>
            <person name="Stajich J.E."/>
            <person name="Venkateswaran K."/>
        </authorList>
    </citation>
    <scope>NUCLEOTIDE SEQUENCE [LARGE SCALE GENOMIC DNA]</scope>
    <source>
        <strain evidence="3 4">FJI-L2-BK-P2</strain>
    </source>
</reference>
<sequence>MLRNHPEPDLNNNDNESQSFVMVSQSKMRDHVPPMFELERCNGIDLFEVSVDELQHHMSGGSFTSRDYTALCLEQIRKTNPYLECVIETNPDALDIASSLDEERQNGKARGPLHGIPVLVKDNFATKDKMQTTAGSWALLGCKVPKDAHLVHLLRKAGAVIIGKANLDEWAGMRSHSYSCGYSARGGQTRNPYRLNRSPNGSSSGSAVAVSANLVPLAIGTETDCSIISPGAVNGVVAIKPTVGLTSRGGVIPISETQDSTGPFGRTVADCARALDVLAGPDPDDKFSTVPERRQVESYHACLADREALKGAKFGLPMKRFWKCAPHPQRKVIEQVIKLVRDAGAEIIEVDMPCAEERLPEDGEWDWERYGDSKPEISEITVSAVQTCYLMDEYLSKLKDTPIRTLADIVKYNDDNRGSEGGHPYDIPAFPEGQPLFRQCVATKGIKTPIYHAALKHITSQCRENGIDAALRNPNSSDDKDETLDALLFCDVKRGGIQIAAQAGYPVLTIPAGLDPDGMPVSLVLIHTAWQDDKLVKWSSAIEDLLAYHNQRRAEAKSWKQLPRNERLGRIPPTYIDHLRKNIPVEKSYRYPGSKNETGEPWPERPADPDPGRQSDAER</sequence>
<dbReference type="PANTHER" id="PTHR42678:SF37">
    <property type="entry name" value="AMIDASE C869.01-RELATED"/>
    <property type="match status" value="1"/>
</dbReference>
<evidence type="ECO:0000313" key="3">
    <source>
        <dbReference type="EMBL" id="KAK5952900.1"/>
    </source>
</evidence>
<accession>A0AAN8EFG6</accession>
<dbReference type="Pfam" id="PF01425">
    <property type="entry name" value="Amidase"/>
    <property type="match status" value="1"/>
</dbReference>
<comment type="caution">
    <text evidence="3">The sequence shown here is derived from an EMBL/GenBank/DDBJ whole genome shotgun (WGS) entry which is preliminary data.</text>
</comment>
<dbReference type="EMBL" id="JAKLMC020000013">
    <property type="protein sequence ID" value="KAK5952900.1"/>
    <property type="molecule type" value="Genomic_DNA"/>
</dbReference>